<sequence length="224" mass="24180">MKSDEKLHNMKLVGQTTSYGGRFRHINILGEAEIMGDTECDSLKCTGTASFDGNLAAQQAKVTGEYRVRGSMHSRVMKVTGSVITDHHLKAESVHLTGMLSVKGSCEAGNIQLKGGLEVDGLLSADRLDFRLLGASRAGEIGGGAITVKRSKLARLKSMFQSSGPAVLTAETIEGDELHLDHITAGAVRGNRVHIGAGCRIERLEYRQYAVIHRLAVVKEQVRL</sequence>
<dbReference type="EMBL" id="CP035492">
    <property type="protein sequence ID" value="QAY65938.1"/>
    <property type="molecule type" value="Genomic_DNA"/>
</dbReference>
<protein>
    <recommendedName>
        <fullName evidence="3">Polymer-forming cytoskeletal protein</fullName>
    </recommendedName>
</protein>
<organism evidence="1 2">
    <name type="scientific">Paenibacillus protaetiae</name>
    <dbReference type="NCBI Taxonomy" id="2509456"/>
    <lineage>
        <taxon>Bacteria</taxon>
        <taxon>Bacillati</taxon>
        <taxon>Bacillota</taxon>
        <taxon>Bacilli</taxon>
        <taxon>Bacillales</taxon>
        <taxon>Paenibacillaceae</taxon>
        <taxon>Paenibacillus</taxon>
    </lineage>
</organism>
<keyword evidence="2" id="KW-1185">Reference proteome</keyword>
<dbReference type="Proteomes" id="UP000293568">
    <property type="component" value="Chromosome"/>
</dbReference>
<reference evidence="1 2" key="1">
    <citation type="submission" date="2019-01" db="EMBL/GenBank/DDBJ databases">
        <title>Genome sequencing of strain FW100M-2.</title>
        <authorList>
            <person name="Heo J."/>
            <person name="Kim S.-J."/>
            <person name="Kim J.-S."/>
            <person name="Hong S.-B."/>
            <person name="Kwon S.-W."/>
        </authorList>
    </citation>
    <scope>NUCLEOTIDE SEQUENCE [LARGE SCALE GENOMIC DNA]</scope>
    <source>
        <strain evidence="1 2">FW100M-2</strain>
    </source>
</reference>
<name>A0A4P6F6A3_9BACL</name>
<dbReference type="KEGG" id="pprt:ET464_05605"/>
<evidence type="ECO:0000313" key="1">
    <source>
        <dbReference type="EMBL" id="QAY65938.1"/>
    </source>
</evidence>
<dbReference type="OrthoDB" id="1730007at2"/>
<dbReference type="AlphaFoldDB" id="A0A4P6F6A3"/>
<accession>A0A4P6F6A3</accession>
<proteinExistence type="predicted"/>
<evidence type="ECO:0008006" key="3">
    <source>
        <dbReference type="Google" id="ProtNLM"/>
    </source>
</evidence>
<evidence type="ECO:0000313" key="2">
    <source>
        <dbReference type="Proteomes" id="UP000293568"/>
    </source>
</evidence>
<dbReference type="RefSeq" id="WP_129438986.1">
    <property type="nucleotide sequence ID" value="NZ_CP035492.1"/>
</dbReference>
<gene>
    <name evidence="1" type="ORF">ET464_05605</name>
</gene>